<dbReference type="EMBL" id="JAJNCO010000004">
    <property type="protein sequence ID" value="MCD2111193.1"/>
    <property type="molecule type" value="Genomic_DNA"/>
</dbReference>
<dbReference type="InterPro" id="IPR009057">
    <property type="entry name" value="Homeodomain-like_sf"/>
</dbReference>
<dbReference type="InterPro" id="IPR001647">
    <property type="entry name" value="HTH_TetR"/>
</dbReference>
<evidence type="ECO:0000256" key="4">
    <source>
        <dbReference type="PROSITE-ProRule" id="PRU00335"/>
    </source>
</evidence>
<feature type="domain" description="HTH tetR-type" evidence="6">
    <location>
        <begin position="10"/>
        <end position="70"/>
    </location>
</feature>
<dbReference type="RefSeq" id="WP_230789491.1">
    <property type="nucleotide sequence ID" value="NZ_JAJNCO010000004.1"/>
</dbReference>
<evidence type="ECO:0000313" key="8">
    <source>
        <dbReference type="Proteomes" id="UP001198630"/>
    </source>
</evidence>
<organism evidence="7 8">
    <name type="scientific">Rhodococcus rhodochrous</name>
    <dbReference type="NCBI Taxonomy" id="1829"/>
    <lineage>
        <taxon>Bacteria</taxon>
        <taxon>Bacillati</taxon>
        <taxon>Actinomycetota</taxon>
        <taxon>Actinomycetes</taxon>
        <taxon>Mycobacteriales</taxon>
        <taxon>Nocardiaceae</taxon>
        <taxon>Rhodococcus</taxon>
    </lineage>
</organism>
<evidence type="ECO:0000256" key="1">
    <source>
        <dbReference type="ARBA" id="ARBA00023015"/>
    </source>
</evidence>
<gene>
    <name evidence="7" type="ORF">LQ384_08805</name>
</gene>
<keyword evidence="5" id="KW-0175">Coiled coil</keyword>
<evidence type="ECO:0000256" key="5">
    <source>
        <dbReference type="SAM" id="Coils"/>
    </source>
</evidence>
<sequence length="228" mass="25158">MDESVTTNEMSLRERLVRAADEEIRHRGTVSVSMTAIAERAGVSRATAFRQLGGAQEMIVQVGLLRAERHIERALDRSAGHGDIFAKMEDTMAYNARELPEDPVIVALMAQHSASARHPDILAVTSAVSEPLLRTGQEAGLIRTDIPLEELLEYLIEQTFLAAEDPKRSDEAARLRFRRYVVPALRPQPSEDGGDAAREDLEKALEAATEALAVANRAARRLRHDATE</sequence>
<feature type="coiled-coil region" evidence="5">
    <location>
        <begin position="198"/>
        <end position="225"/>
    </location>
</feature>
<dbReference type="SUPFAM" id="SSF46689">
    <property type="entry name" value="Homeodomain-like"/>
    <property type="match status" value="1"/>
</dbReference>
<dbReference type="Gene3D" id="1.10.357.10">
    <property type="entry name" value="Tetracycline Repressor, domain 2"/>
    <property type="match status" value="1"/>
</dbReference>
<dbReference type="Proteomes" id="UP001198630">
    <property type="component" value="Unassembled WGS sequence"/>
</dbReference>
<dbReference type="Pfam" id="PF00440">
    <property type="entry name" value="TetR_N"/>
    <property type="match status" value="1"/>
</dbReference>
<comment type="caution">
    <text evidence="7">The sequence shown here is derived from an EMBL/GenBank/DDBJ whole genome shotgun (WGS) entry which is preliminary data.</text>
</comment>
<feature type="DNA-binding region" description="H-T-H motif" evidence="4">
    <location>
        <begin position="33"/>
        <end position="52"/>
    </location>
</feature>
<dbReference type="PANTHER" id="PTHR30055">
    <property type="entry name" value="HTH-TYPE TRANSCRIPTIONAL REGULATOR RUTR"/>
    <property type="match status" value="1"/>
</dbReference>
<keyword evidence="1" id="KW-0805">Transcription regulation</keyword>
<name>A0AAW4XDP1_RHORH</name>
<accession>A0AAW4XDP1</accession>
<dbReference type="PANTHER" id="PTHR30055:SF234">
    <property type="entry name" value="HTH-TYPE TRANSCRIPTIONAL REGULATOR BETI"/>
    <property type="match status" value="1"/>
</dbReference>
<evidence type="ECO:0000256" key="3">
    <source>
        <dbReference type="ARBA" id="ARBA00023163"/>
    </source>
</evidence>
<evidence type="ECO:0000313" key="7">
    <source>
        <dbReference type="EMBL" id="MCD2111193.1"/>
    </source>
</evidence>
<dbReference type="GO" id="GO:0000976">
    <property type="term" value="F:transcription cis-regulatory region binding"/>
    <property type="evidence" value="ECO:0007669"/>
    <property type="project" value="TreeGrafter"/>
</dbReference>
<protein>
    <submittedName>
        <fullName evidence="7">TetR/AcrR family transcriptional regulator</fullName>
    </submittedName>
</protein>
<reference evidence="7" key="1">
    <citation type="submission" date="2021-11" db="EMBL/GenBank/DDBJ databases">
        <title>Development of a sustainable strategy for remediation of hydrocarbon-contaminated territories based on the waste exchange concept.</title>
        <authorList>
            <person name="Elkin A."/>
        </authorList>
    </citation>
    <scope>NUCLEOTIDE SEQUENCE</scope>
    <source>
        <strain evidence="7">IEGM 757</strain>
    </source>
</reference>
<keyword evidence="2 4" id="KW-0238">DNA-binding</keyword>
<dbReference type="PROSITE" id="PS50977">
    <property type="entry name" value="HTH_TETR_2"/>
    <property type="match status" value="1"/>
</dbReference>
<dbReference type="AlphaFoldDB" id="A0AAW4XDP1"/>
<dbReference type="InterPro" id="IPR050109">
    <property type="entry name" value="HTH-type_TetR-like_transc_reg"/>
</dbReference>
<keyword evidence="3" id="KW-0804">Transcription</keyword>
<dbReference type="GO" id="GO:0003700">
    <property type="term" value="F:DNA-binding transcription factor activity"/>
    <property type="evidence" value="ECO:0007669"/>
    <property type="project" value="TreeGrafter"/>
</dbReference>
<proteinExistence type="predicted"/>
<evidence type="ECO:0000256" key="2">
    <source>
        <dbReference type="ARBA" id="ARBA00023125"/>
    </source>
</evidence>
<evidence type="ECO:0000259" key="6">
    <source>
        <dbReference type="PROSITE" id="PS50977"/>
    </source>
</evidence>